<protein>
    <submittedName>
        <fullName evidence="1">Uncharacterized protein</fullName>
    </submittedName>
</protein>
<keyword evidence="2" id="KW-1185">Reference proteome</keyword>
<dbReference type="Proteomes" id="UP001458946">
    <property type="component" value="Unassembled WGS sequence"/>
</dbReference>
<comment type="caution">
    <text evidence="1">The sequence shown here is derived from an EMBL/GenBank/DDBJ whole genome shotgun (WGS) entry which is preliminary data.</text>
</comment>
<organism evidence="1 2">
    <name type="scientific">Deinococcus xinjiangensis</name>
    <dbReference type="NCBI Taxonomy" id="457454"/>
    <lineage>
        <taxon>Bacteria</taxon>
        <taxon>Thermotogati</taxon>
        <taxon>Deinococcota</taxon>
        <taxon>Deinococci</taxon>
        <taxon>Deinococcales</taxon>
        <taxon>Deinococcaceae</taxon>
        <taxon>Deinococcus</taxon>
    </lineage>
</organism>
<evidence type="ECO:0000313" key="1">
    <source>
        <dbReference type="EMBL" id="GAA5501089.1"/>
    </source>
</evidence>
<dbReference type="EMBL" id="BAABRN010000006">
    <property type="protein sequence ID" value="GAA5501089.1"/>
    <property type="molecule type" value="Genomic_DNA"/>
</dbReference>
<gene>
    <name evidence="1" type="ORF">Dxin01_00820</name>
</gene>
<evidence type="ECO:0000313" key="2">
    <source>
        <dbReference type="Proteomes" id="UP001458946"/>
    </source>
</evidence>
<accession>A0ABP9V740</accession>
<name>A0ABP9V740_9DEIO</name>
<reference evidence="1 2" key="1">
    <citation type="submission" date="2024-02" db="EMBL/GenBank/DDBJ databases">
        <title>Deinococcus xinjiangensis NBRC 107630.</title>
        <authorList>
            <person name="Ichikawa N."/>
            <person name="Katano-Makiyama Y."/>
            <person name="Hidaka K."/>
        </authorList>
    </citation>
    <scope>NUCLEOTIDE SEQUENCE [LARGE SCALE GENOMIC DNA]</scope>
    <source>
        <strain evidence="1 2">NBRC 107630</strain>
    </source>
</reference>
<sequence>MTAQECQAAYARLSALLRRTAPRAYAVEVLRHPKCLSDGLMVLDCVGEPLDLSQVPAEVLDQLLHLVGHGQWQLAFSESLQFYP</sequence>
<proteinExistence type="predicted"/>